<reference evidence="5" key="1">
    <citation type="submission" date="2024-06" db="EMBL/GenBank/DDBJ databases">
        <authorList>
            <consortium name="consrtm"/>
            <person name="Uemura M."/>
            <person name="Terahara T."/>
        </authorList>
    </citation>
    <scope>NUCLEOTIDE SEQUENCE</scope>
    <source>
        <strain evidence="5">KM77-8</strain>
    </source>
</reference>
<dbReference type="Pfam" id="PF03029">
    <property type="entry name" value="ATP_bind_1"/>
    <property type="match status" value="1"/>
</dbReference>
<gene>
    <name evidence="5" type="ORF">SHKM778_61530</name>
</gene>
<name>A0AAT9HR35_9ACTN</name>
<protein>
    <recommendedName>
        <fullName evidence="6">ATP-binding protein</fullName>
    </recommendedName>
</protein>
<dbReference type="GO" id="GO:0016787">
    <property type="term" value="F:hydrolase activity"/>
    <property type="evidence" value="ECO:0007669"/>
    <property type="project" value="UniProtKB-KW"/>
</dbReference>
<dbReference type="PANTHER" id="PTHR42708:SF1">
    <property type="entry name" value="GLIDING MOTILITY PROTEIN MGLA"/>
    <property type="match status" value="1"/>
</dbReference>
<evidence type="ECO:0008006" key="6">
    <source>
        <dbReference type="Google" id="ProtNLM"/>
    </source>
</evidence>
<comment type="similarity">
    <text evidence="1">Belongs to the GPN-loop GTPase family.</text>
</comment>
<evidence type="ECO:0000256" key="3">
    <source>
        <dbReference type="ARBA" id="ARBA00022801"/>
    </source>
</evidence>
<dbReference type="PANTHER" id="PTHR42708">
    <property type="entry name" value="ATP/GTP-BINDING PROTEIN-RELATED"/>
    <property type="match status" value="1"/>
</dbReference>
<sequence>MGRAVRGALGAVVLADTRRLEDCFAAIDYFERRAIPFLVGVNCFEGAARYPAEDVRRALDLDDHVPLLMTDARDRESVKETLIGVVQHAMTRAAQHRQTVGT</sequence>
<dbReference type="Gene3D" id="3.40.50.300">
    <property type="entry name" value="P-loop containing nucleotide triphosphate hydrolases"/>
    <property type="match status" value="1"/>
</dbReference>
<dbReference type="EMBL" id="AP035768">
    <property type="protein sequence ID" value="BFO19765.1"/>
    <property type="molecule type" value="Genomic_DNA"/>
</dbReference>
<dbReference type="InterPro" id="IPR004130">
    <property type="entry name" value="Gpn"/>
</dbReference>
<evidence type="ECO:0000256" key="1">
    <source>
        <dbReference type="ARBA" id="ARBA00005290"/>
    </source>
</evidence>
<evidence type="ECO:0000256" key="4">
    <source>
        <dbReference type="ARBA" id="ARBA00023134"/>
    </source>
</evidence>
<dbReference type="GO" id="GO:0005525">
    <property type="term" value="F:GTP binding"/>
    <property type="evidence" value="ECO:0007669"/>
    <property type="project" value="UniProtKB-KW"/>
</dbReference>
<evidence type="ECO:0000256" key="2">
    <source>
        <dbReference type="ARBA" id="ARBA00022741"/>
    </source>
</evidence>
<organism evidence="5">
    <name type="scientific">Streptomyces haneummycinicus</name>
    <dbReference type="NCBI Taxonomy" id="3074435"/>
    <lineage>
        <taxon>Bacteria</taxon>
        <taxon>Bacillati</taxon>
        <taxon>Actinomycetota</taxon>
        <taxon>Actinomycetes</taxon>
        <taxon>Kitasatosporales</taxon>
        <taxon>Streptomycetaceae</taxon>
        <taxon>Streptomyces</taxon>
    </lineage>
</organism>
<keyword evidence="3" id="KW-0378">Hydrolase</keyword>
<reference evidence="5" key="2">
    <citation type="submission" date="2024-07" db="EMBL/GenBank/DDBJ databases">
        <title>Streptomyces haneummycinica sp. nov., a new antibiotic-producing actinobacterium isolated from marine sediment.</title>
        <authorList>
            <person name="Uemura M."/>
            <person name="Hamada M."/>
            <person name="Hirano S."/>
            <person name="Kobayashi K."/>
            <person name="Ohshiro T."/>
            <person name="Kobayashi T."/>
            <person name="Terahara T."/>
        </authorList>
    </citation>
    <scope>NUCLEOTIDE SEQUENCE</scope>
    <source>
        <strain evidence="5">KM77-8</strain>
    </source>
</reference>
<evidence type="ECO:0000313" key="5">
    <source>
        <dbReference type="EMBL" id="BFO19765.1"/>
    </source>
</evidence>
<dbReference type="InterPro" id="IPR052705">
    <property type="entry name" value="Gliding_Motility_GTPase"/>
</dbReference>
<keyword evidence="4" id="KW-0342">GTP-binding</keyword>
<keyword evidence="2" id="KW-0547">Nucleotide-binding</keyword>
<proteinExistence type="inferred from homology"/>
<dbReference type="InterPro" id="IPR027417">
    <property type="entry name" value="P-loop_NTPase"/>
</dbReference>
<dbReference type="AlphaFoldDB" id="A0AAT9HR35"/>
<accession>A0AAT9HR35</accession>